<dbReference type="PROSITE" id="PS00086">
    <property type="entry name" value="CYTOCHROME_P450"/>
    <property type="match status" value="1"/>
</dbReference>
<evidence type="ECO:0000313" key="8">
    <source>
        <dbReference type="EMBL" id="CAE2289727.1"/>
    </source>
</evidence>
<keyword evidence="6" id="KW-0503">Monooxygenase</keyword>
<name>A0A7S4NJA6_9EUKA</name>
<comment type="cofactor">
    <cofactor evidence="5">
        <name>heme</name>
        <dbReference type="ChEBI" id="CHEBI:30413"/>
    </cofactor>
</comment>
<evidence type="ECO:0000256" key="4">
    <source>
        <dbReference type="ARBA" id="ARBA00023004"/>
    </source>
</evidence>
<evidence type="ECO:0000256" key="3">
    <source>
        <dbReference type="ARBA" id="ARBA00022723"/>
    </source>
</evidence>
<dbReference type="InterPro" id="IPR017972">
    <property type="entry name" value="Cyt_P450_CS"/>
</dbReference>
<sequence>MDVVLDIVTKSWFIPTVLVTIVLGAIVWWKTKWSHLSKYKNLPPFERGLPLVGHALTFGQDPLAFADKTYKKLGPVFTIEVLGKRMTFLVGPEAQEPFFTGKDTELDQNEPYNFAVPIFGPGVVYDVPLEVRQQQLKFLRAALRTEKMKAYVAPIIFEAKDFFNQWGNKGVIDLRDELAKLIILTASRALMGDDVREKLSGKVAELFQCLDEGLTTVTMFWRDAPTPAHARRDAARLEMCELFSKIIKERREHPDVKHEDALQSFMDQKYKDGRKLRVEELAGMMIAMLFAGQHTSSVTSSWTGLFLMNNPKYLEKVLEEQEENIKKYGEDLTYEALNDMPFLHACVKEALRIHPPIIFLMRKLMVDMKICDYDIPTGDVLFTSPALSGWHSSNFEDPTTYDPYRWLGERDEDKKKKFGFIGFGGGRHTCLGEQFGYLQVKTIWSTLFRKYNFKLLDPFPSPDYTALVVGPKPCRVEFTKKE</sequence>
<dbReference type="GO" id="GO:0004497">
    <property type="term" value="F:monooxygenase activity"/>
    <property type="evidence" value="ECO:0007669"/>
    <property type="project" value="UniProtKB-KW"/>
</dbReference>
<evidence type="ECO:0000256" key="6">
    <source>
        <dbReference type="RuleBase" id="RU000461"/>
    </source>
</evidence>
<keyword evidence="7" id="KW-1133">Transmembrane helix</keyword>
<dbReference type="Gene3D" id="1.10.630.10">
    <property type="entry name" value="Cytochrome P450"/>
    <property type="match status" value="1"/>
</dbReference>
<organism evidence="8">
    <name type="scientific">Paramoeba aestuarina</name>
    <dbReference type="NCBI Taxonomy" id="180227"/>
    <lineage>
        <taxon>Eukaryota</taxon>
        <taxon>Amoebozoa</taxon>
        <taxon>Discosea</taxon>
        <taxon>Flabellinia</taxon>
        <taxon>Dactylopodida</taxon>
        <taxon>Paramoebidae</taxon>
        <taxon>Paramoeba</taxon>
    </lineage>
</organism>
<keyword evidence="3 5" id="KW-0479">Metal-binding</keyword>
<dbReference type="InterPro" id="IPR001128">
    <property type="entry name" value="Cyt_P450"/>
</dbReference>
<dbReference type="EMBL" id="HBKR01007732">
    <property type="protein sequence ID" value="CAE2289727.1"/>
    <property type="molecule type" value="Transcribed_RNA"/>
</dbReference>
<dbReference type="CDD" id="cd11042">
    <property type="entry name" value="CYP51-like"/>
    <property type="match status" value="1"/>
</dbReference>
<keyword evidence="4 5" id="KW-0408">Iron</keyword>
<dbReference type="InterPro" id="IPR036396">
    <property type="entry name" value="Cyt_P450_sf"/>
</dbReference>
<keyword evidence="7" id="KW-0812">Transmembrane</keyword>
<accession>A0A7S4NJA6</accession>
<keyword evidence="2 5" id="KW-0349">Heme</keyword>
<evidence type="ECO:0000256" key="1">
    <source>
        <dbReference type="ARBA" id="ARBA00010617"/>
    </source>
</evidence>
<dbReference type="AlphaFoldDB" id="A0A7S4NJA6"/>
<evidence type="ECO:0000256" key="2">
    <source>
        <dbReference type="ARBA" id="ARBA00022617"/>
    </source>
</evidence>
<feature type="binding site" description="axial binding residue" evidence="5">
    <location>
        <position position="430"/>
    </location>
    <ligand>
        <name>heme</name>
        <dbReference type="ChEBI" id="CHEBI:30413"/>
    </ligand>
    <ligandPart>
        <name>Fe</name>
        <dbReference type="ChEBI" id="CHEBI:18248"/>
    </ligandPart>
</feature>
<proteinExistence type="inferred from homology"/>
<protein>
    <submittedName>
        <fullName evidence="8">Uncharacterized protein</fullName>
    </submittedName>
</protein>
<dbReference type="InterPro" id="IPR002403">
    <property type="entry name" value="Cyt_P450_E_grp-IV"/>
</dbReference>
<dbReference type="InterPro" id="IPR050529">
    <property type="entry name" value="CYP450_sterol_14alpha_dmase"/>
</dbReference>
<dbReference type="PRINTS" id="PR00465">
    <property type="entry name" value="EP450IV"/>
</dbReference>
<keyword evidence="7" id="KW-0472">Membrane</keyword>
<reference evidence="8" key="1">
    <citation type="submission" date="2021-01" db="EMBL/GenBank/DDBJ databases">
        <authorList>
            <person name="Corre E."/>
            <person name="Pelletier E."/>
            <person name="Niang G."/>
            <person name="Scheremetjew M."/>
            <person name="Finn R."/>
            <person name="Kale V."/>
            <person name="Holt S."/>
            <person name="Cochrane G."/>
            <person name="Meng A."/>
            <person name="Brown T."/>
            <person name="Cohen L."/>
        </authorList>
    </citation>
    <scope>NUCLEOTIDE SEQUENCE</scope>
    <source>
        <strain evidence="8">SoJaBio B1-5/56/2</strain>
    </source>
</reference>
<dbReference type="Pfam" id="PF00067">
    <property type="entry name" value="p450"/>
    <property type="match status" value="1"/>
</dbReference>
<dbReference type="GO" id="GO:0020037">
    <property type="term" value="F:heme binding"/>
    <property type="evidence" value="ECO:0007669"/>
    <property type="project" value="InterPro"/>
</dbReference>
<dbReference type="GO" id="GO:0005506">
    <property type="term" value="F:iron ion binding"/>
    <property type="evidence" value="ECO:0007669"/>
    <property type="project" value="InterPro"/>
</dbReference>
<keyword evidence="6" id="KW-0560">Oxidoreductase</keyword>
<dbReference type="GO" id="GO:0016705">
    <property type="term" value="F:oxidoreductase activity, acting on paired donors, with incorporation or reduction of molecular oxygen"/>
    <property type="evidence" value="ECO:0007669"/>
    <property type="project" value="InterPro"/>
</dbReference>
<dbReference type="PRINTS" id="PR00385">
    <property type="entry name" value="P450"/>
</dbReference>
<dbReference type="PANTHER" id="PTHR24304">
    <property type="entry name" value="CYTOCHROME P450 FAMILY 7"/>
    <property type="match status" value="1"/>
</dbReference>
<evidence type="ECO:0000256" key="7">
    <source>
        <dbReference type="SAM" id="Phobius"/>
    </source>
</evidence>
<evidence type="ECO:0000256" key="5">
    <source>
        <dbReference type="PIRSR" id="PIRSR602403-1"/>
    </source>
</evidence>
<gene>
    <name evidence="8" type="ORF">NAES01612_LOCUS5103</name>
</gene>
<dbReference type="PANTHER" id="PTHR24304:SF2">
    <property type="entry name" value="24-HYDROXYCHOLESTEROL 7-ALPHA-HYDROXYLASE"/>
    <property type="match status" value="1"/>
</dbReference>
<comment type="similarity">
    <text evidence="1 6">Belongs to the cytochrome P450 family.</text>
</comment>
<dbReference type="SUPFAM" id="SSF48264">
    <property type="entry name" value="Cytochrome P450"/>
    <property type="match status" value="1"/>
</dbReference>
<feature type="transmembrane region" description="Helical" evidence="7">
    <location>
        <begin position="12"/>
        <end position="29"/>
    </location>
</feature>